<organism evidence="1 2">
    <name type="scientific">Peltaster fructicola</name>
    <dbReference type="NCBI Taxonomy" id="286661"/>
    <lineage>
        <taxon>Eukaryota</taxon>
        <taxon>Fungi</taxon>
        <taxon>Dikarya</taxon>
        <taxon>Ascomycota</taxon>
        <taxon>Pezizomycotina</taxon>
        <taxon>Dothideomycetes</taxon>
        <taxon>Dothideomycetes incertae sedis</taxon>
        <taxon>Peltaster</taxon>
    </lineage>
</organism>
<evidence type="ECO:0008006" key="3">
    <source>
        <dbReference type="Google" id="ProtNLM"/>
    </source>
</evidence>
<name>A0A6H0XKD2_9PEZI</name>
<gene>
    <name evidence="1" type="ORF">AMS68_000700</name>
</gene>
<dbReference type="InterPro" id="IPR036047">
    <property type="entry name" value="F-box-like_dom_sf"/>
</dbReference>
<dbReference type="AlphaFoldDB" id="A0A6H0XKD2"/>
<evidence type="ECO:0000313" key="2">
    <source>
        <dbReference type="Proteomes" id="UP000503462"/>
    </source>
</evidence>
<evidence type="ECO:0000313" key="1">
    <source>
        <dbReference type="EMBL" id="QIW95182.1"/>
    </source>
</evidence>
<accession>A0A6H0XKD2</accession>
<sequence length="239" mass="27457">MAAQDRVLNTSELLDLIVAELDWRTALRAQRVSRRWHDVIRSGNDIQHKLGLKSIKKTSRWSLRWNSSGMFVGASKITDGQTEPKDINELITTCCCATHVFAGFAQLTLRRLYHHEHGNEYVFKLDMIPQVLMKHDNLASWRNMQVTQPPTKAIRVGTVIHFRDALMYRIIPGRWLDLLFTCEDGVKLGDVIDLVQQGIEAAAEDVDWSNERFTVRTIHMMDDIGYLHALRRMSNGDTV</sequence>
<dbReference type="CDD" id="cd09917">
    <property type="entry name" value="F-box_SF"/>
    <property type="match status" value="1"/>
</dbReference>
<dbReference type="Proteomes" id="UP000503462">
    <property type="component" value="Chromosome 1"/>
</dbReference>
<dbReference type="OrthoDB" id="3800738at2759"/>
<protein>
    <recommendedName>
        <fullName evidence="3">F-box domain-containing protein</fullName>
    </recommendedName>
</protein>
<proteinExistence type="predicted"/>
<dbReference type="SUPFAM" id="SSF81383">
    <property type="entry name" value="F-box domain"/>
    <property type="match status" value="1"/>
</dbReference>
<keyword evidence="2" id="KW-1185">Reference proteome</keyword>
<dbReference type="EMBL" id="CP051139">
    <property type="protein sequence ID" value="QIW95182.1"/>
    <property type="molecule type" value="Genomic_DNA"/>
</dbReference>
<reference evidence="1 2" key="1">
    <citation type="journal article" date="2016" name="Sci. Rep.">
        <title>Peltaster fructicola genome reveals evolution from an invasive phytopathogen to an ectophytic parasite.</title>
        <authorList>
            <person name="Xu C."/>
            <person name="Chen H."/>
            <person name="Gleason M.L."/>
            <person name="Xu J.R."/>
            <person name="Liu H."/>
            <person name="Zhang R."/>
            <person name="Sun G."/>
        </authorList>
    </citation>
    <scope>NUCLEOTIDE SEQUENCE [LARGE SCALE GENOMIC DNA]</scope>
    <source>
        <strain evidence="1 2">LNHT1506</strain>
    </source>
</reference>